<dbReference type="SUPFAM" id="SSF46894">
    <property type="entry name" value="C-terminal effector domain of the bipartite response regulators"/>
    <property type="match status" value="1"/>
</dbReference>
<organism evidence="4 5">
    <name type="scientific">Propionispora vibrioides</name>
    <dbReference type="NCBI Taxonomy" id="112903"/>
    <lineage>
        <taxon>Bacteria</taxon>
        <taxon>Bacillati</taxon>
        <taxon>Bacillota</taxon>
        <taxon>Negativicutes</taxon>
        <taxon>Selenomonadales</taxon>
        <taxon>Sporomusaceae</taxon>
        <taxon>Propionispora</taxon>
    </lineage>
</organism>
<dbReference type="InterPro" id="IPR016032">
    <property type="entry name" value="Sig_transdc_resp-reg_C-effctor"/>
</dbReference>
<keyword evidence="1" id="KW-0805">Transcription regulation</keyword>
<dbReference type="InterPro" id="IPR029016">
    <property type="entry name" value="GAF-like_dom_sf"/>
</dbReference>
<dbReference type="Gene3D" id="1.10.10.10">
    <property type="entry name" value="Winged helix-like DNA-binding domain superfamily/Winged helix DNA-binding domain"/>
    <property type="match status" value="1"/>
</dbReference>
<gene>
    <name evidence="4" type="ORF">SAMN04490178_12260</name>
</gene>
<dbReference type="EMBL" id="FODY01000022">
    <property type="protein sequence ID" value="SEP37768.1"/>
    <property type="molecule type" value="Genomic_DNA"/>
</dbReference>
<evidence type="ECO:0000313" key="5">
    <source>
        <dbReference type="Proteomes" id="UP000198847"/>
    </source>
</evidence>
<sequence>MYEYLYEGLQFRPMRVSLQTINKLSVEKGIIVQQQYPRDILKDSALSEILNQNRLLISIVRPLLYKVFSLFSNKANLLLLTDANGYIIDLISSPEILLSCFNNGIMLGTCMDYFSLGTNAISLSKYEKGTISILGKEHFCHILQSFNCLATPINLGMNIIGFLDISTFEPSDLVHLSSVIFLLAELIKSRFSYDSYKLNFNNDKDNLKSDIHSLKESKITFFGKIIVNSNFLFTIKEIEILYEMYMKKSPADIVKKLCITSNTFKTHLRHIYQKLNVCTIDDCFVKIDNLLGLN</sequence>
<name>A0A1H8XEU4_9FIRM</name>
<evidence type="ECO:0000256" key="1">
    <source>
        <dbReference type="ARBA" id="ARBA00023015"/>
    </source>
</evidence>
<evidence type="ECO:0000256" key="2">
    <source>
        <dbReference type="ARBA" id="ARBA00023163"/>
    </source>
</evidence>
<keyword evidence="5" id="KW-1185">Reference proteome</keyword>
<keyword evidence="2" id="KW-0804">Transcription</keyword>
<dbReference type="Gene3D" id="3.30.450.40">
    <property type="match status" value="1"/>
</dbReference>
<dbReference type="STRING" id="112903.SAMN04490178_12260"/>
<dbReference type="InterPro" id="IPR000792">
    <property type="entry name" value="Tscrpt_reg_LuxR_C"/>
</dbReference>
<feature type="domain" description="HTH luxR-type" evidence="3">
    <location>
        <begin position="230"/>
        <end position="287"/>
    </location>
</feature>
<evidence type="ECO:0000259" key="3">
    <source>
        <dbReference type="SMART" id="SM00421"/>
    </source>
</evidence>
<dbReference type="Proteomes" id="UP000198847">
    <property type="component" value="Unassembled WGS sequence"/>
</dbReference>
<dbReference type="GO" id="GO:0006355">
    <property type="term" value="P:regulation of DNA-templated transcription"/>
    <property type="evidence" value="ECO:0007669"/>
    <property type="project" value="InterPro"/>
</dbReference>
<proteinExistence type="predicted"/>
<accession>A0A1H8XEU4</accession>
<dbReference type="SMART" id="SM00421">
    <property type="entry name" value="HTH_LUXR"/>
    <property type="match status" value="1"/>
</dbReference>
<reference evidence="4 5" key="1">
    <citation type="submission" date="2016-10" db="EMBL/GenBank/DDBJ databases">
        <authorList>
            <person name="de Groot N.N."/>
        </authorList>
    </citation>
    <scope>NUCLEOTIDE SEQUENCE [LARGE SCALE GENOMIC DNA]</scope>
    <source>
        <strain evidence="4 5">DSM 13305</strain>
    </source>
</reference>
<protein>
    <submittedName>
        <fullName evidence="4">Regulatory protein, luxR family</fullName>
    </submittedName>
</protein>
<dbReference type="GO" id="GO:0003677">
    <property type="term" value="F:DNA binding"/>
    <property type="evidence" value="ECO:0007669"/>
    <property type="project" value="InterPro"/>
</dbReference>
<evidence type="ECO:0000313" key="4">
    <source>
        <dbReference type="EMBL" id="SEP37768.1"/>
    </source>
</evidence>
<dbReference type="AlphaFoldDB" id="A0A1H8XEU4"/>
<dbReference type="Pfam" id="PF00196">
    <property type="entry name" value="GerE"/>
    <property type="match status" value="1"/>
</dbReference>
<dbReference type="InterPro" id="IPR036388">
    <property type="entry name" value="WH-like_DNA-bd_sf"/>
</dbReference>